<dbReference type="InterPro" id="IPR027417">
    <property type="entry name" value="P-loop_NTPase"/>
</dbReference>
<dbReference type="HOGENOM" id="CLU_1192639_0_0_2"/>
<dbReference type="EMBL" id="CP001338">
    <property type="protein sequence ID" value="ACL15586.1"/>
    <property type="molecule type" value="Genomic_DNA"/>
</dbReference>
<evidence type="ECO:0000313" key="3">
    <source>
        <dbReference type="Proteomes" id="UP000002457"/>
    </source>
</evidence>
<dbReference type="InterPro" id="IPR004435">
    <property type="entry name" value="MobB_dom"/>
</dbReference>
<sequence>MKIIQVIGRSNSGKTTFNQVLCTALQQKGTVAALKHLGHHTFKLEEGKDSTVLFQTGVKTAVGVDEEKAVMITRETALPELIRHLADMGTDYLVIEGFKTFSFPAVVIGELESDHCMLRNPTVEEVITALPGFPALYSISRLIGNGRTGPASGVIWIPPPTPGTIGSTPIEDRKDLILRTLEPLMNGICIRYQIPIKGIVPEQVLIATIAVNDSSSSCRLLVQATEMLDQAW</sequence>
<accession>B8GJ13</accession>
<dbReference type="SUPFAM" id="SSF52540">
    <property type="entry name" value="P-loop containing nucleoside triphosphate hydrolases"/>
    <property type="match status" value="1"/>
</dbReference>
<name>B8GJ13_METPE</name>
<dbReference type="Proteomes" id="UP000002457">
    <property type="component" value="Chromosome"/>
</dbReference>
<dbReference type="KEGG" id="mpl:Mpal_0199"/>
<dbReference type="InterPro" id="IPR052539">
    <property type="entry name" value="MGD_biosynthesis_adapter"/>
</dbReference>
<proteinExistence type="predicted"/>
<organism evidence="2 3">
    <name type="scientific">Methanosphaerula palustris (strain ATCC BAA-1556 / DSM 19958 / E1-9c)</name>
    <dbReference type="NCBI Taxonomy" id="521011"/>
    <lineage>
        <taxon>Archaea</taxon>
        <taxon>Methanobacteriati</taxon>
        <taxon>Methanobacteriota</taxon>
        <taxon>Stenosarchaea group</taxon>
        <taxon>Methanomicrobia</taxon>
        <taxon>Methanomicrobiales</taxon>
        <taxon>Methanoregulaceae</taxon>
        <taxon>Methanosphaerula</taxon>
    </lineage>
</organism>
<dbReference type="PANTHER" id="PTHR40072">
    <property type="entry name" value="MOLYBDOPTERIN-GUANINE DINUCLEOTIDE BIOSYNTHESIS ADAPTER PROTEIN-RELATED"/>
    <property type="match status" value="1"/>
</dbReference>
<dbReference type="NCBIfam" id="TIGR00176">
    <property type="entry name" value="mobB"/>
    <property type="match status" value="1"/>
</dbReference>
<dbReference type="RefSeq" id="WP_012616905.1">
    <property type="nucleotide sequence ID" value="NC_011832.1"/>
</dbReference>
<evidence type="ECO:0000313" key="2">
    <source>
        <dbReference type="EMBL" id="ACL15586.1"/>
    </source>
</evidence>
<dbReference type="GO" id="GO:0006777">
    <property type="term" value="P:Mo-molybdopterin cofactor biosynthetic process"/>
    <property type="evidence" value="ECO:0007669"/>
    <property type="project" value="InterPro"/>
</dbReference>
<dbReference type="PANTHER" id="PTHR40072:SF1">
    <property type="entry name" value="MOLYBDOPTERIN-GUANINE DINUCLEOTIDE BIOSYNTHESIS ADAPTER PROTEIN"/>
    <property type="match status" value="1"/>
</dbReference>
<evidence type="ECO:0000259" key="1">
    <source>
        <dbReference type="Pfam" id="PF03205"/>
    </source>
</evidence>
<dbReference type="Pfam" id="PF03205">
    <property type="entry name" value="MobB"/>
    <property type="match status" value="1"/>
</dbReference>
<dbReference type="GO" id="GO:0005525">
    <property type="term" value="F:GTP binding"/>
    <property type="evidence" value="ECO:0007669"/>
    <property type="project" value="InterPro"/>
</dbReference>
<keyword evidence="3" id="KW-1185">Reference proteome</keyword>
<protein>
    <submittedName>
        <fullName evidence="2">Molybdopterin-guanine dinucleotide biosynthesis protein B</fullName>
    </submittedName>
</protein>
<dbReference type="GeneID" id="25394077"/>
<dbReference type="eggNOG" id="arCOG00533">
    <property type="taxonomic scope" value="Archaea"/>
</dbReference>
<gene>
    <name evidence="2" type="ordered locus">Mpal_0199</name>
</gene>
<dbReference type="OrthoDB" id="45235at2157"/>
<dbReference type="Gene3D" id="3.40.50.300">
    <property type="entry name" value="P-loop containing nucleotide triphosphate hydrolases"/>
    <property type="match status" value="1"/>
</dbReference>
<dbReference type="STRING" id="521011.Mpal_0199"/>
<feature type="domain" description="Molybdopterin-guanine dinucleotide biosynthesis protein B (MobB)" evidence="1">
    <location>
        <begin position="3"/>
        <end position="115"/>
    </location>
</feature>
<dbReference type="AlphaFoldDB" id="B8GJ13"/>
<reference evidence="2 3" key="1">
    <citation type="journal article" date="2015" name="Genome Announc.">
        <title>Complete Genome Sequence of Methanosphaerula palustris E1-9CT, a Hydrogenotrophic Methanogen Isolated from a Minerotrophic Fen Peatland.</title>
        <authorList>
            <person name="Cadillo-Quiroz H."/>
            <person name="Browne P."/>
            <person name="Kyrpides N."/>
            <person name="Woyke T."/>
            <person name="Goodwin L."/>
            <person name="Detter C."/>
            <person name="Yavitt J.B."/>
            <person name="Zinder S.H."/>
        </authorList>
    </citation>
    <scope>NUCLEOTIDE SEQUENCE [LARGE SCALE GENOMIC DNA]</scope>
    <source>
        <strain evidence="3">ATCC BAA-1556 / DSM 19958 / E1-9c</strain>
    </source>
</reference>